<protein>
    <submittedName>
        <fullName evidence="1">Uncharacterized protein</fullName>
    </submittedName>
</protein>
<proteinExistence type="predicted"/>
<feature type="non-terminal residue" evidence="1">
    <location>
        <position position="1"/>
    </location>
</feature>
<gene>
    <name evidence="1" type="ORF">S01H1_35179</name>
</gene>
<dbReference type="AlphaFoldDB" id="X0VEJ8"/>
<organism evidence="1">
    <name type="scientific">marine sediment metagenome</name>
    <dbReference type="NCBI Taxonomy" id="412755"/>
    <lineage>
        <taxon>unclassified sequences</taxon>
        <taxon>metagenomes</taxon>
        <taxon>ecological metagenomes</taxon>
    </lineage>
</organism>
<dbReference type="EMBL" id="BARS01021965">
    <property type="protein sequence ID" value="GAG09667.1"/>
    <property type="molecule type" value="Genomic_DNA"/>
</dbReference>
<evidence type="ECO:0000313" key="1">
    <source>
        <dbReference type="EMBL" id="GAG09667.1"/>
    </source>
</evidence>
<accession>X0VEJ8</accession>
<comment type="caution">
    <text evidence="1">The sequence shown here is derived from an EMBL/GenBank/DDBJ whole genome shotgun (WGS) entry which is preliminary data.</text>
</comment>
<sequence length="109" mass="12811">AMADKALLPEKLDITFERWWPDLDEKFKQISSTVESQPTIRKDRELIEEILELARSLSRHIIPGKPELMDKEGFFRSPEFFKILEAIGKSYQNLTKEDLDKIRKYGALE</sequence>
<reference evidence="1" key="1">
    <citation type="journal article" date="2014" name="Front. Microbiol.">
        <title>High frequency of phylogenetically diverse reductive dehalogenase-homologous genes in deep subseafloor sedimentary metagenomes.</title>
        <authorList>
            <person name="Kawai M."/>
            <person name="Futagami T."/>
            <person name="Toyoda A."/>
            <person name="Takaki Y."/>
            <person name="Nishi S."/>
            <person name="Hori S."/>
            <person name="Arai W."/>
            <person name="Tsubouchi T."/>
            <person name="Morono Y."/>
            <person name="Uchiyama I."/>
            <person name="Ito T."/>
            <person name="Fujiyama A."/>
            <person name="Inagaki F."/>
            <person name="Takami H."/>
        </authorList>
    </citation>
    <scope>NUCLEOTIDE SEQUENCE</scope>
    <source>
        <strain evidence="1">Expedition CK06-06</strain>
    </source>
</reference>
<name>X0VEJ8_9ZZZZ</name>